<evidence type="ECO:0000313" key="2">
    <source>
        <dbReference type="EMBL" id="KAG0486268.1"/>
    </source>
</evidence>
<dbReference type="AlphaFoldDB" id="A0A835V5H7"/>
<keyword evidence="3" id="KW-1185">Reference proteome</keyword>
<reference evidence="3 4" key="1">
    <citation type="journal article" date="2020" name="Nat. Food">
        <title>A phased Vanilla planifolia genome enables genetic improvement of flavour and production.</title>
        <authorList>
            <person name="Hasing T."/>
            <person name="Tang H."/>
            <person name="Brym M."/>
            <person name="Khazi F."/>
            <person name="Huang T."/>
            <person name="Chambers A.H."/>
        </authorList>
    </citation>
    <scope>NUCLEOTIDE SEQUENCE [LARGE SCALE GENOMIC DNA]</scope>
    <source>
        <tissue evidence="1">Leaf</tissue>
    </source>
</reference>
<evidence type="ECO:0000313" key="4">
    <source>
        <dbReference type="Proteomes" id="UP000639772"/>
    </source>
</evidence>
<dbReference type="Pfam" id="PF12579">
    <property type="entry name" value="DUF3755"/>
    <property type="match status" value="1"/>
</dbReference>
<organism evidence="1 3">
    <name type="scientific">Vanilla planifolia</name>
    <name type="common">Vanilla</name>
    <dbReference type="NCBI Taxonomy" id="51239"/>
    <lineage>
        <taxon>Eukaryota</taxon>
        <taxon>Viridiplantae</taxon>
        <taxon>Streptophyta</taxon>
        <taxon>Embryophyta</taxon>
        <taxon>Tracheophyta</taxon>
        <taxon>Spermatophyta</taxon>
        <taxon>Magnoliopsida</taxon>
        <taxon>Liliopsida</taxon>
        <taxon>Asparagales</taxon>
        <taxon>Orchidaceae</taxon>
        <taxon>Vanilloideae</taxon>
        <taxon>Vanilleae</taxon>
        <taxon>Vanilla</taxon>
    </lineage>
</organism>
<dbReference type="PANTHER" id="PTHR14000:SF6">
    <property type="entry name" value="OS02G0631200 PROTEIN"/>
    <property type="match status" value="1"/>
</dbReference>
<dbReference type="InterPro" id="IPR022228">
    <property type="entry name" value="DUF3755"/>
</dbReference>
<evidence type="ECO:0000313" key="1">
    <source>
        <dbReference type="EMBL" id="KAG0484480.1"/>
    </source>
</evidence>
<dbReference type="Proteomes" id="UP000636800">
    <property type="component" value="Unassembled WGS sequence"/>
</dbReference>
<proteinExistence type="predicted"/>
<dbReference type="Proteomes" id="UP000639772">
    <property type="component" value="Unassembled WGS sequence"/>
</dbReference>
<gene>
    <name evidence="2" type="ORF">HPP92_008363</name>
    <name evidence="1" type="ORF">HPP92_008559</name>
</gene>
<comment type="caution">
    <text evidence="1">The sequence shown here is derived from an EMBL/GenBank/DDBJ whole genome shotgun (WGS) entry which is preliminary data.</text>
</comment>
<name>A0A835V5H7_VANPL</name>
<dbReference type="PANTHER" id="PTHR14000">
    <property type="entry name" value="FINGER CCCH DOMAIN PROTEIN, PUTATIVE (DUF3755)-RELATED"/>
    <property type="match status" value="1"/>
</dbReference>
<evidence type="ECO:0000313" key="3">
    <source>
        <dbReference type="Proteomes" id="UP000636800"/>
    </source>
</evidence>
<dbReference type="EMBL" id="JADCNL010000004">
    <property type="protein sequence ID" value="KAG0484480.1"/>
    <property type="molecule type" value="Genomic_DNA"/>
</dbReference>
<accession>A0A835V5H7</accession>
<dbReference type="OrthoDB" id="19768at2759"/>
<sequence>MYMATDPNMNSHHRVFPSTFCNQRVVSFQSGTINSATGLVHGGISNPAGVSGSANMILAGDSGALNNTSMLLEGNTQGNFLLEPMAGLRREAGLAVDWSYNEQQLLYQGLKKYADQPSIMKYIKIAALLPEKSVRDVALRCRWMSRKENGKRLKIDDHCTAKKFRDRKERMLDSSTQENIHKLRDMTGYPFVLQNMNPTRHFLSKTAPIIDDTTRQLLEENALVLSQIADNIKKFKIQDNVDLLLCSRNNIHTILNSMSGMPGIMSHMPPLPVTVSEDIFTSLIASKNQAFMFSSQTAITVKEEPRS</sequence>
<protein>
    <submittedName>
        <fullName evidence="1">Uncharacterized protein</fullName>
    </submittedName>
</protein>
<dbReference type="EMBL" id="JADCNM010000004">
    <property type="protein sequence ID" value="KAG0486268.1"/>
    <property type="molecule type" value="Genomic_DNA"/>
</dbReference>